<gene>
    <name evidence="4" type="ORF">N5910_05255</name>
    <name evidence="3" type="ORF">U2150_03935</name>
</gene>
<dbReference type="EMBL" id="CP104550">
    <property type="protein sequence ID" value="UXH30957.1"/>
    <property type="molecule type" value="Genomic_DNA"/>
</dbReference>
<accession>A0A9E7RTC6</accession>
<dbReference type="Gene3D" id="1.10.260.40">
    <property type="entry name" value="lambda repressor-like DNA-binding domains"/>
    <property type="match status" value="1"/>
</dbReference>
<proteinExistence type="predicted"/>
<dbReference type="InterPro" id="IPR010982">
    <property type="entry name" value="Lambda_DNA-bd_dom_sf"/>
</dbReference>
<feature type="domain" description="HTH cro/C1-type" evidence="2">
    <location>
        <begin position="10"/>
        <end position="64"/>
    </location>
</feature>
<keyword evidence="1" id="KW-0238">DNA-binding</keyword>
<dbReference type="Pfam" id="PF07883">
    <property type="entry name" value="Cupin_2"/>
    <property type="match status" value="1"/>
</dbReference>
<reference evidence="3 5" key="2">
    <citation type="submission" date="2023-12" db="EMBL/GenBank/DDBJ databases">
        <title>Phenotypic and Genomic Characterization of Methanothermobacter wolfeii Strain BSEL, a CO2-Capturing Archaeon with Minimal Nutrient Requirements.</title>
        <authorList>
            <person name="Ale Enriquez F."/>
            <person name="Ahring B.K."/>
        </authorList>
    </citation>
    <scope>NUCLEOTIDE SEQUENCE [LARGE SCALE GENOMIC DNA]</scope>
    <source>
        <strain evidence="3 5">BSEL-1</strain>
    </source>
</reference>
<dbReference type="Gene3D" id="2.60.120.10">
    <property type="entry name" value="Jelly Rolls"/>
    <property type="match status" value="1"/>
</dbReference>
<dbReference type="InterPro" id="IPR050807">
    <property type="entry name" value="TransReg_Diox_bact_type"/>
</dbReference>
<dbReference type="Proteomes" id="UP001369247">
    <property type="component" value="Unassembled WGS sequence"/>
</dbReference>
<dbReference type="CDD" id="cd00093">
    <property type="entry name" value="HTH_XRE"/>
    <property type="match status" value="1"/>
</dbReference>
<dbReference type="PROSITE" id="PS50943">
    <property type="entry name" value="HTH_CROC1"/>
    <property type="match status" value="1"/>
</dbReference>
<dbReference type="PANTHER" id="PTHR46797:SF19">
    <property type="entry name" value="BLL2473 PROTEIN"/>
    <property type="match status" value="1"/>
</dbReference>
<dbReference type="InterPro" id="IPR013096">
    <property type="entry name" value="Cupin_2"/>
</dbReference>
<dbReference type="InterPro" id="IPR001387">
    <property type="entry name" value="Cro/C1-type_HTH"/>
</dbReference>
<name>A0A9E7RTC6_METWO</name>
<dbReference type="SUPFAM" id="SSF51182">
    <property type="entry name" value="RmlC-like cupins"/>
    <property type="match status" value="1"/>
</dbReference>
<dbReference type="AlphaFoldDB" id="A0A9E7RTC6"/>
<dbReference type="Pfam" id="PF01381">
    <property type="entry name" value="HTH_3"/>
    <property type="match status" value="1"/>
</dbReference>
<dbReference type="EMBL" id="JAXUHJ010000008">
    <property type="protein sequence ID" value="MEJ8542642.1"/>
    <property type="molecule type" value="Genomic_DNA"/>
</dbReference>
<protein>
    <submittedName>
        <fullName evidence="4">Cupin domain-containing protein</fullName>
    </submittedName>
</protein>
<evidence type="ECO:0000313" key="4">
    <source>
        <dbReference type="EMBL" id="UXH30957.1"/>
    </source>
</evidence>
<keyword evidence="5" id="KW-1185">Reference proteome</keyword>
<evidence type="ECO:0000313" key="5">
    <source>
        <dbReference type="Proteomes" id="UP001369247"/>
    </source>
</evidence>
<reference evidence="4" key="1">
    <citation type="submission" date="2022-09" db="EMBL/GenBank/DDBJ databases">
        <title>Characterization of three MwoI isoschizomers from sequenced genome and metagenomes.</title>
        <authorList>
            <person name="Fomenkov A."/>
            <person name="Xu S.Y."/>
            <person name="Roberts R.J."/>
        </authorList>
    </citation>
    <scope>NUCLEOTIDE SEQUENCE</scope>
    <source>
        <strain evidence="4">DSM 2970</strain>
    </source>
</reference>
<dbReference type="InterPro" id="IPR014710">
    <property type="entry name" value="RmlC-like_jellyroll"/>
</dbReference>
<dbReference type="GO" id="GO:0003700">
    <property type="term" value="F:DNA-binding transcription factor activity"/>
    <property type="evidence" value="ECO:0007669"/>
    <property type="project" value="TreeGrafter"/>
</dbReference>
<organism evidence="4">
    <name type="scientific">Methanothermobacter wolfeii</name>
    <name type="common">Methanobacterium wolfei</name>
    <dbReference type="NCBI Taxonomy" id="145261"/>
    <lineage>
        <taxon>Archaea</taxon>
        <taxon>Methanobacteriati</taxon>
        <taxon>Methanobacteriota</taxon>
        <taxon>Methanomada group</taxon>
        <taxon>Methanobacteria</taxon>
        <taxon>Methanobacteriales</taxon>
        <taxon>Methanobacteriaceae</taxon>
        <taxon>Methanothermobacter</taxon>
    </lineage>
</organism>
<dbReference type="SUPFAM" id="SSF47413">
    <property type="entry name" value="lambda repressor-like DNA-binding domains"/>
    <property type="match status" value="1"/>
</dbReference>
<dbReference type="GO" id="GO:0005829">
    <property type="term" value="C:cytosol"/>
    <property type="evidence" value="ECO:0007669"/>
    <property type="project" value="TreeGrafter"/>
</dbReference>
<dbReference type="KEGG" id="mwo:MWSIV6_1030"/>
<dbReference type="GeneID" id="58978666"/>
<dbReference type="RefSeq" id="WP_074359029.1">
    <property type="nucleotide sequence ID" value="NZ_CP104550.1"/>
</dbReference>
<dbReference type="GeneID" id="75106637"/>
<dbReference type="CDD" id="cd02209">
    <property type="entry name" value="cupin_XRE_C"/>
    <property type="match status" value="1"/>
</dbReference>
<dbReference type="GO" id="GO:0003677">
    <property type="term" value="F:DNA binding"/>
    <property type="evidence" value="ECO:0007669"/>
    <property type="project" value="UniProtKB-KW"/>
</dbReference>
<dbReference type="PANTHER" id="PTHR46797">
    <property type="entry name" value="HTH-TYPE TRANSCRIPTIONAL REGULATOR"/>
    <property type="match status" value="1"/>
</dbReference>
<dbReference type="SMART" id="SM00530">
    <property type="entry name" value="HTH_XRE"/>
    <property type="match status" value="1"/>
</dbReference>
<evidence type="ECO:0000259" key="2">
    <source>
        <dbReference type="PROSITE" id="PS50943"/>
    </source>
</evidence>
<dbReference type="InterPro" id="IPR011051">
    <property type="entry name" value="RmlC_Cupin_sf"/>
</dbReference>
<dbReference type="Proteomes" id="UP001065373">
    <property type="component" value="Chromosome"/>
</dbReference>
<evidence type="ECO:0000256" key="1">
    <source>
        <dbReference type="ARBA" id="ARBA00023125"/>
    </source>
</evidence>
<sequence length="190" mass="21481">MPENTVGERIKQLRDNQNITIQELAERSGVNQELISKIEEGDVLPSLTPLIKISRTLGVRLGTLLDDRIQDEPIIVRKGKTRRVIHFSGREDETGSSNLNFHSLGAGKSDRHMEPFIIDVEIHEDDFKLSSHEGEEFIYVLEGEIEVIYGQDTYTLQAGDSIYYDSIVPHHLHAAGEEKARILAVVYTPF</sequence>
<evidence type="ECO:0000313" key="3">
    <source>
        <dbReference type="EMBL" id="MEJ8542642.1"/>
    </source>
</evidence>